<dbReference type="Pfam" id="PF00860">
    <property type="entry name" value="Xan_ur_permease"/>
    <property type="match status" value="1"/>
</dbReference>
<gene>
    <name evidence="8" type="ORF">KP78_28600</name>
</gene>
<feature type="transmembrane region" description="Helical" evidence="7">
    <location>
        <begin position="69"/>
        <end position="86"/>
    </location>
</feature>
<keyword evidence="6 7" id="KW-0472">Membrane</keyword>
<feature type="transmembrane region" description="Helical" evidence="7">
    <location>
        <begin position="36"/>
        <end position="57"/>
    </location>
</feature>
<feature type="transmembrane region" description="Helical" evidence="7">
    <location>
        <begin position="156"/>
        <end position="176"/>
    </location>
</feature>
<comment type="caution">
    <text evidence="8">The sequence shown here is derived from an EMBL/GenBank/DDBJ whole genome shotgun (WGS) entry which is preliminary data.</text>
</comment>
<reference evidence="8 9" key="1">
    <citation type="submission" date="2015-01" db="EMBL/GenBank/DDBJ databases">
        <title>Genome sequencing of Jeotgalibacillus soli.</title>
        <authorList>
            <person name="Goh K.M."/>
            <person name="Chan K.-G."/>
            <person name="Yaakop A.S."/>
            <person name="Ee R."/>
            <person name="Gan H.M."/>
            <person name="Chan C.S."/>
        </authorList>
    </citation>
    <scope>NUCLEOTIDE SEQUENCE [LARGE SCALE GENOMIC DNA]</scope>
    <source>
        <strain evidence="8 9">P9</strain>
    </source>
</reference>
<evidence type="ECO:0000256" key="1">
    <source>
        <dbReference type="ARBA" id="ARBA00004141"/>
    </source>
</evidence>
<dbReference type="NCBIfam" id="NF037981">
    <property type="entry name" value="NCS2_1"/>
    <property type="match status" value="1"/>
</dbReference>
<feature type="transmembrane region" description="Helical" evidence="7">
    <location>
        <begin position="98"/>
        <end position="117"/>
    </location>
</feature>
<evidence type="ECO:0000256" key="4">
    <source>
        <dbReference type="ARBA" id="ARBA00022692"/>
    </source>
</evidence>
<dbReference type="EMBL" id="JXRP01000018">
    <property type="protein sequence ID" value="KIL45316.1"/>
    <property type="molecule type" value="Genomic_DNA"/>
</dbReference>
<evidence type="ECO:0000313" key="9">
    <source>
        <dbReference type="Proteomes" id="UP000031938"/>
    </source>
</evidence>
<dbReference type="AlphaFoldDB" id="A0A0C2VLH5"/>
<comment type="similarity">
    <text evidence="2">Belongs to the nucleobase:cation symporter-2 (NCS2) (TC 2.A.40) family.</text>
</comment>
<dbReference type="PANTHER" id="PTHR42810">
    <property type="entry name" value="PURINE PERMEASE C1399.01C-RELATED"/>
    <property type="match status" value="1"/>
</dbReference>
<sequence length="232" mass="25502">MKMIFSSFQWMIFIIAGSIATPIANAALFQLDAIETAGFVQRTMFVLGMAGIVQVLFGHRLPINESPAGLWWGVFIIYATFIGVTYETAADTLKVLKSGLLISGIIFLLLALTGVLNKITILFTPTITFTYLMLLIFQLSGPFFNGITGFDHDIGVVQIPVIFGSLITIIFTFWLGNHQVKWVQHYSIVMAFAIGWLVFAGLGLASGPLLKQAGTSHFQTGLHLVPLFLRLE</sequence>
<dbReference type="GO" id="GO:0042907">
    <property type="term" value="F:xanthine transmembrane transporter activity"/>
    <property type="evidence" value="ECO:0007669"/>
    <property type="project" value="TreeGrafter"/>
</dbReference>
<keyword evidence="4 7" id="KW-0812">Transmembrane</keyword>
<keyword evidence="9" id="KW-1185">Reference proteome</keyword>
<dbReference type="OrthoDB" id="5597247at2"/>
<dbReference type="STRING" id="889306.KP78_28600"/>
<dbReference type="PANTHER" id="PTHR42810:SF1">
    <property type="entry name" value="PURINE PERMEASE YWDJ-RELATED"/>
    <property type="match status" value="1"/>
</dbReference>
<comment type="subcellular location">
    <subcellularLocation>
        <location evidence="1">Membrane</location>
        <topology evidence="1">Multi-pass membrane protein</topology>
    </subcellularLocation>
</comment>
<evidence type="ECO:0000256" key="3">
    <source>
        <dbReference type="ARBA" id="ARBA00022448"/>
    </source>
</evidence>
<evidence type="ECO:0000256" key="7">
    <source>
        <dbReference type="SAM" id="Phobius"/>
    </source>
</evidence>
<evidence type="ECO:0000256" key="2">
    <source>
        <dbReference type="ARBA" id="ARBA00008821"/>
    </source>
</evidence>
<protein>
    <submittedName>
        <fullName evidence="8">Uncharacterized protein</fullName>
    </submittedName>
</protein>
<proteinExistence type="inferred from homology"/>
<feature type="transmembrane region" description="Helical" evidence="7">
    <location>
        <begin position="188"/>
        <end position="210"/>
    </location>
</feature>
<dbReference type="InterPro" id="IPR006043">
    <property type="entry name" value="NCS2"/>
</dbReference>
<dbReference type="Proteomes" id="UP000031938">
    <property type="component" value="Unassembled WGS sequence"/>
</dbReference>
<evidence type="ECO:0000256" key="5">
    <source>
        <dbReference type="ARBA" id="ARBA00022989"/>
    </source>
</evidence>
<organism evidence="8 9">
    <name type="scientific">Jeotgalibacillus soli</name>
    <dbReference type="NCBI Taxonomy" id="889306"/>
    <lineage>
        <taxon>Bacteria</taxon>
        <taxon>Bacillati</taxon>
        <taxon>Bacillota</taxon>
        <taxon>Bacilli</taxon>
        <taxon>Bacillales</taxon>
        <taxon>Caryophanaceae</taxon>
        <taxon>Jeotgalibacillus</taxon>
    </lineage>
</organism>
<dbReference type="PATRIC" id="fig|889306.3.peg.2874"/>
<accession>A0A0C2VLH5</accession>
<feature type="transmembrane region" description="Helical" evidence="7">
    <location>
        <begin position="129"/>
        <end position="150"/>
    </location>
</feature>
<dbReference type="GO" id="GO:0005886">
    <property type="term" value="C:plasma membrane"/>
    <property type="evidence" value="ECO:0007669"/>
    <property type="project" value="TreeGrafter"/>
</dbReference>
<keyword evidence="3" id="KW-0813">Transport</keyword>
<evidence type="ECO:0000256" key="6">
    <source>
        <dbReference type="ARBA" id="ARBA00023136"/>
    </source>
</evidence>
<keyword evidence="5 7" id="KW-1133">Transmembrane helix</keyword>
<evidence type="ECO:0000313" key="8">
    <source>
        <dbReference type="EMBL" id="KIL45316.1"/>
    </source>
</evidence>
<name>A0A0C2VLH5_9BACL</name>